<evidence type="ECO:0000256" key="4">
    <source>
        <dbReference type="RuleBase" id="RU361279"/>
    </source>
</evidence>
<comment type="catalytic activity">
    <reaction evidence="4">
        <text>(6S)-5-formyl-5,6,7,8-tetrahydrofolate + ATP = (6R)-5,10-methenyltetrahydrofolate + ADP + phosphate</text>
        <dbReference type="Rhea" id="RHEA:10488"/>
        <dbReference type="ChEBI" id="CHEBI:30616"/>
        <dbReference type="ChEBI" id="CHEBI:43474"/>
        <dbReference type="ChEBI" id="CHEBI:57455"/>
        <dbReference type="ChEBI" id="CHEBI:57457"/>
        <dbReference type="ChEBI" id="CHEBI:456216"/>
        <dbReference type="EC" id="6.3.3.2"/>
    </reaction>
</comment>
<reference evidence="5 6" key="1">
    <citation type="submission" date="2020-03" db="EMBL/GenBank/DDBJ databases">
        <title>Cyclobacterium plantarum sp. nov., a marine bacterium isolated from a coastal-marine wetland.</title>
        <authorList>
            <person name="Sanchez-Porro C."/>
            <person name="Ventosa A."/>
            <person name="Amoozegar M."/>
        </authorList>
    </citation>
    <scope>NUCLEOTIDE SEQUENCE [LARGE SCALE GENOMIC DNA]</scope>
    <source>
        <strain evidence="5 6">GBPx2</strain>
    </source>
</reference>
<dbReference type="PIRSF" id="PIRSF006806">
    <property type="entry name" value="FTHF_cligase"/>
    <property type="match status" value="1"/>
</dbReference>
<dbReference type="Gene3D" id="3.40.50.10420">
    <property type="entry name" value="NagB/RpiA/CoA transferase-like"/>
    <property type="match status" value="1"/>
</dbReference>
<dbReference type="InterPro" id="IPR002698">
    <property type="entry name" value="FTHF_cligase"/>
</dbReference>
<accession>A0ABX0H9Y0</accession>
<evidence type="ECO:0000313" key="6">
    <source>
        <dbReference type="Proteomes" id="UP000649799"/>
    </source>
</evidence>
<sequence>MEVKKALRKAFKANREALGEKEREWRSQKITIQAVSFLSNFPEVQHVHLFLPIKRLYEINTVLLLHRLFDKGYQVYGSITDRSAQRLETVRFSTNTFFREDEMGIPVPEHPEYVNEELIDLVFVPLLGVDDKGNRIGYGLGFYDRFFLNLRKEVLKVGLSYFRPEVSLPKDPHDIPLNACIFPDGYEIFNQ</sequence>
<dbReference type="PANTHER" id="PTHR23407:SF1">
    <property type="entry name" value="5-FORMYLTETRAHYDROFOLATE CYCLO-LIGASE"/>
    <property type="match status" value="1"/>
</dbReference>
<dbReference type="PANTHER" id="PTHR23407">
    <property type="entry name" value="ATPASE INHIBITOR/5-FORMYLTETRAHYDROFOLATE CYCLO-LIGASE"/>
    <property type="match status" value="1"/>
</dbReference>
<gene>
    <name evidence="5" type="ORF">G9Q97_09300</name>
</gene>
<evidence type="ECO:0000256" key="2">
    <source>
        <dbReference type="ARBA" id="ARBA00022741"/>
    </source>
</evidence>
<dbReference type="EC" id="6.3.3.2" evidence="4"/>
<proteinExistence type="inferred from homology"/>
<dbReference type="Proteomes" id="UP000649799">
    <property type="component" value="Unassembled WGS sequence"/>
</dbReference>
<comment type="caution">
    <text evidence="5">The sequence shown here is derived from an EMBL/GenBank/DDBJ whole genome shotgun (WGS) entry which is preliminary data.</text>
</comment>
<protein>
    <recommendedName>
        <fullName evidence="4">5-formyltetrahydrofolate cyclo-ligase</fullName>
        <ecNumber evidence="4">6.3.3.2</ecNumber>
    </recommendedName>
</protein>
<dbReference type="GO" id="GO:0030272">
    <property type="term" value="F:5-formyltetrahydrofolate cyclo-ligase activity"/>
    <property type="evidence" value="ECO:0007669"/>
    <property type="project" value="UniProtKB-EC"/>
</dbReference>
<dbReference type="InterPro" id="IPR037171">
    <property type="entry name" value="NagB/RpiA_transferase-like"/>
</dbReference>
<comment type="cofactor">
    <cofactor evidence="4">
        <name>Mg(2+)</name>
        <dbReference type="ChEBI" id="CHEBI:18420"/>
    </cofactor>
</comment>
<keyword evidence="4" id="KW-0460">Magnesium</keyword>
<name>A0ABX0H9Y0_9BACT</name>
<dbReference type="SUPFAM" id="SSF100950">
    <property type="entry name" value="NagB/RpiA/CoA transferase-like"/>
    <property type="match status" value="1"/>
</dbReference>
<dbReference type="EMBL" id="JAANYN010000003">
    <property type="protein sequence ID" value="NHE57007.1"/>
    <property type="molecule type" value="Genomic_DNA"/>
</dbReference>
<dbReference type="InterPro" id="IPR024185">
    <property type="entry name" value="FTHF_cligase-like_sf"/>
</dbReference>
<dbReference type="Pfam" id="PF01812">
    <property type="entry name" value="5-FTHF_cyc-lig"/>
    <property type="match status" value="1"/>
</dbReference>
<evidence type="ECO:0000256" key="1">
    <source>
        <dbReference type="ARBA" id="ARBA00010638"/>
    </source>
</evidence>
<keyword evidence="3 4" id="KW-0067">ATP-binding</keyword>
<keyword evidence="6" id="KW-1185">Reference proteome</keyword>
<keyword evidence="5" id="KW-0436">Ligase</keyword>
<keyword evidence="4" id="KW-0479">Metal-binding</keyword>
<organism evidence="5 6">
    <name type="scientific">Cyclobacterium plantarum</name>
    <dbReference type="NCBI Taxonomy" id="2716263"/>
    <lineage>
        <taxon>Bacteria</taxon>
        <taxon>Pseudomonadati</taxon>
        <taxon>Bacteroidota</taxon>
        <taxon>Cytophagia</taxon>
        <taxon>Cytophagales</taxon>
        <taxon>Cyclobacteriaceae</taxon>
        <taxon>Cyclobacterium</taxon>
    </lineage>
</organism>
<evidence type="ECO:0000313" key="5">
    <source>
        <dbReference type="EMBL" id="NHE57007.1"/>
    </source>
</evidence>
<evidence type="ECO:0000256" key="3">
    <source>
        <dbReference type="ARBA" id="ARBA00022840"/>
    </source>
</evidence>
<dbReference type="NCBIfam" id="TIGR02727">
    <property type="entry name" value="MTHFS_bact"/>
    <property type="match status" value="1"/>
</dbReference>
<comment type="similarity">
    <text evidence="1 4">Belongs to the 5-formyltetrahydrofolate cyclo-ligase family.</text>
</comment>
<keyword evidence="2 4" id="KW-0547">Nucleotide-binding</keyword>
<dbReference type="RefSeq" id="WP_166146011.1">
    <property type="nucleotide sequence ID" value="NZ_JAANYN010000003.1"/>
</dbReference>